<keyword evidence="2" id="KW-1185">Reference proteome</keyword>
<reference evidence="2" key="1">
    <citation type="submission" date="2016-04" db="EMBL/GenBank/DDBJ databases">
        <title>Cephalotus genome sequencing.</title>
        <authorList>
            <person name="Fukushima K."/>
            <person name="Hasebe M."/>
            <person name="Fang X."/>
        </authorList>
    </citation>
    <scope>NUCLEOTIDE SEQUENCE [LARGE SCALE GENOMIC DNA]</scope>
    <source>
        <strain evidence="2">cv. St1</strain>
    </source>
</reference>
<dbReference type="InterPro" id="IPR036691">
    <property type="entry name" value="Endo/exonu/phosph_ase_sf"/>
</dbReference>
<name>A0A1Q3CSK4_CEPFO</name>
<accession>A0A1Q3CSK4</accession>
<gene>
    <name evidence="1" type="ORF">CFOL_v3_26593</name>
</gene>
<dbReference type="STRING" id="3775.A0A1Q3CSK4"/>
<dbReference type="AlphaFoldDB" id="A0A1Q3CSK4"/>
<dbReference type="OrthoDB" id="1112411at2759"/>
<evidence type="ECO:0000313" key="2">
    <source>
        <dbReference type="Proteomes" id="UP000187406"/>
    </source>
</evidence>
<dbReference type="InParanoid" id="A0A1Q3CSK4"/>
<organism evidence="1 2">
    <name type="scientific">Cephalotus follicularis</name>
    <name type="common">Albany pitcher plant</name>
    <dbReference type="NCBI Taxonomy" id="3775"/>
    <lineage>
        <taxon>Eukaryota</taxon>
        <taxon>Viridiplantae</taxon>
        <taxon>Streptophyta</taxon>
        <taxon>Embryophyta</taxon>
        <taxon>Tracheophyta</taxon>
        <taxon>Spermatophyta</taxon>
        <taxon>Magnoliopsida</taxon>
        <taxon>eudicotyledons</taxon>
        <taxon>Gunneridae</taxon>
        <taxon>Pentapetalae</taxon>
        <taxon>rosids</taxon>
        <taxon>fabids</taxon>
        <taxon>Oxalidales</taxon>
        <taxon>Cephalotaceae</taxon>
        <taxon>Cephalotus</taxon>
    </lineage>
</organism>
<proteinExistence type="predicted"/>
<dbReference type="PANTHER" id="PTHR33710">
    <property type="entry name" value="BNAC02G09200D PROTEIN"/>
    <property type="match status" value="1"/>
</dbReference>
<protein>
    <submittedName>
        <fullName evidence="1">Exo_endo_phos domain-containing protein</fullName>
    </submittedName>
</protein>
<dbReference type="SUPFAM" id="SSF56219">
    <property type="entry name" value="DNase I-like"/>
    <property type="match status" value="1"/>
</dbReference>
<dbReference type="Gene3D" id="3.60.10.10">
    <property type="entry name" value="Endonuclease/exonuclease/phosphatase"/>
    <property type="match status" value="1"/>
</dbReference>
<dbReference type="EMBL" id="BDDD01002801">
    <property type="protein sequence ID" value="GAV83142.1"/>
    <property type="molecule type" value="Genomic_DNA"/>
</dbReference>
<dbReference type="PANTHER" id="PTHR33710:SF79">
    <property type="entry name" value="OS06G0205337 PROTEIN"/>
    <property type="match status" value="1"/>
</dbReference>
<sequence length="338" mass="39108">MWDSSLLNFDPVYVNEQAIHGQVTLVNNINFFVSFVYGMCDRKARLTLWDDLNHCVDRFRNNPWAVLGDFNVTRYGDEHSASRRVTKAMHEFNSAITKAELEDMRGVGFHFTWSNMRVGSEAISKKLDRALGNWWWFKMVGDSYAMYYPPGISDHSPISIQMRDRQPYRGRPFKFLNFWTEDGRFLAIVKQVWDLSFSGSPLVVIHKKLKCLKGHLRGLGTRPDSKVKDLRSCLHSVQHALKSGVSDPNVAAKEKELRKEVGQAAKMEEAFFKQKSRIQWLKEGDSNTAYFHRMVKVRQSKNHFVRIRNDTGIWVESEEGIAQVAVNYFTNIIGSFNQ</sequence>
<evidence type="ECO:0000313" key="1">
    <source>
        <dbReference type="EMBL" id="GAV83142.1"/>
    </source>
</evidence>
<dbReference type="Proteomes" id="UP000187406">
    <property type="component" value="Unassembled WGS sequence"/>
</dbReference>
<comment type="caution">
    <text evidence="1">The sequence shown here is derived from an EMBL/GenBank/DDBJ whole genome shotgun (WGS) entry which is preliminary data.</text>
</comment>